<dbReference type="InterPro" id="IPR038094">
    <property type="entry name" value="Desulfoferrodoxin_N_sf"/>
</dbReference>
<sequence>MSDRVNRNYFCRTCGNLVTFVKDGGGKLICCGHEMEIKKEGFGGEE</sequence>
<dbReference type="InterPro" id="IPR004462">
    <property type="entry name" value="Desulfoferrodoxin_N"/>
</dbReference>
<feature type="domain" description="Desulfoferrodoxin N-terminal" evidence="5">
    <location>
        <begin position="6"/>
        <end position="36"/>
    </location>
</feature>
<name>A0A2N2E1I4_9BACT</name>
<evidence type="ECO:0000313" key="7">
    <source>
        <dbReference type="Proteomes" id="UP000233325"/>
    </source>
</evidence>
<dbReference type="NCBIfam" id="TIGR00319">
    <property type="entry name" value="desulf_FeS4"/>
    <property type="match status" value="1"/>
</dbReference>
<evidence type="ECO:0000259" key="5">
    <source>
        <dbReference type="Pfam" id="PF06397"/>
    </source>
</evidence>
<gene>
    <name evidence="6" type="ORF">CVU83_01535</name>
</gene>
<comment type="caution">
    <text evidence="6">The sequence shown here is derived from an EMBL/GenBank/DDBJ whole genome shotgun (WGS) entry which is preliminary data.</text>
</comment>
<evidence type="ECO:0000256" key="2">
    <source>
        <dbReference type="ARBA" id="ARBA00022723"/>
    </source>
</evidence>
<keyword evidence="2" id="KW-0479">Metal-binding</keyword>
<evidence type="ECO:0000256" key="3">
    <source>
        <dbReference type="ARBA" id="ARBA00022982"/>
    </source>
</evidence>
<dbReference type="EMBL" id="PHAH01000015">
    <property type="protein sequence ID" value="PKM88568.1"/>
    <property type="molecule type" value="Genomic_DNA"/>
</dbReference>
<dbReference type="Gene3D" id="2.20.28.100">
    <property type="entry name" value="Desulphoferrodoxin, N-terminal domain"/>
    <property type="match status" value="1"/>
</dbReference>
<proteinExistence type="predicted"/>
<protein>
    <submittedName>
        <fullName evidence="6">Desulfoferrodoxin</fullName>
    </submittedName>
</protein>
<dbReference type="Pfam" id="PF06397">
    <property type="entry name" value="Desulfoferrod_N"/>
    <property type="match status" value="1"/>
</dbReference>
<evidence type="ECO:0000313" key="6">
    <source>
        <dbReference type="EMBL" id="PKM88568.1"/>
    </source>
</evidence>
<dbReference type="Proteomes" id="UP000233325">
    <property type="component" value="Unassembled WGS sequence"/>
</dbReference>
<keyword evidence="4" id="KW-0408">Iron</keyword>
<organism evidence="6 7">
    <name type="scientific">Candidatus Falkowbacteria bacterium HGW-Falkowbacteria-2</name>
    <dbReference type="NCBI Taxonomy" id="2013769"/>
    <lineage>
        <taxon>Bacteria</taxon>
        <taxon>Candidatus Falkowiibacteriota</taxon>
    </lineage>
</organism>
<dbReference type="AlphaFoldDB" id="A0A2N2E1I4"/>
<keyword evidence="1" id="KW-0813">Transport</keyword>
<keyword evidence="3" id="KW-0249">Electron transport</keyword>
<evidence type="ECO:0000256" key="1">
    <source>
        <dbReference type="ARBA" id="ARBA00022448"/>
    </source>
</evidence>
<evidence type="ECO:0000256" key="4">
    <source>
        <dbReference type="ARBA" id="ARBA00023004"/>
    </source>
</evidence>
<dbReference type="SUPFAM" id="SSF57802">
    <property type="entry name" value="Rubredoxin-like"/>
    <property type="match status" value="1"/>
</dbReference>
<accession>A0A2N2E1I4</accession>
<dbReference type="GO" id="GO:0005506">
    <property type="term" value="F:iron ion binding"/>
    <property type="evidence" value="ECO:0007669"/>
    <property type="project" value="InterPro"/>
</dbReference>
<reference evidence="6 7" key="1">
    <citation type="journal article" date="2017" name="ISME J.">
        <title>Potential for microbial H2 and metal transformations associated with novel bacteria and archaea in deep terrestrial subsurface sediments.</title>
        <authorList>
            <person name="Hernsdorf A.W."/>
            <person name="Amano Y."/>
            <person name="Miyakawa K."/>
            <person name="Ise K."/>
            <person name="Suzuki Y."/>
            <person name="Anantharaman K."/>
            <person name="Probst A."/>
            <person name="Burstein D."/>
            <person name="Thomas B.C."/>
            <person name="Banfield J.F."/>
        </authorList>
    </citation>
    <scope>NUCLEOTIDE SEQUENCE [LARGE SCALE GENOMIC DNA]</scope>
    <source>
        <strain evidence="6">HGW-Falkowbacteria-2</strain>
    </source>
</reference>